<sequence length="121" mass="13426">MCNIPLTVPHARHSAPLDQLDFEIDAIVQYSCFPGYESKGFTEAKCLFYNNTAQWFGPDLKCIPKSCGHPGDIENGVRDGVAHTFTSRITYGCNDGYELVGRANRYCQSNGQWSGVLPSCR</sequence>
<dbReference type="InterPro" id="IPR051277">
    <property type="entry name" value="SEZ6_CSMD_C4BPB_Regulators"/>
</dbReference>
<feature type="domain" description="Sushi" evidence="8">
    <location>
        <begin position="65"/>
        <end position="121"/>
    </location>
</feature>
<feature type="disulfide bond" evidence="7">
    <location>
        <begin position="93"/>
        <end position="120"/>
    </location>
</feature>
<evidence type="ECO:0000256" key="7">
    <source>
        <dbReference type="PROSITE-ProRule" id="PRU00302"/>
    </source>
</evidence>
<feature type="non-terminal residue" evidence="9">
    <location>
        <position position="1"/>
    </location>
</feature>
<dbReference type="OrthoDB" id="6484870at2759"/>
<gene>
    <name evidence="9" type="ORF">ONB1V03_LOCUS20485</name>
</gene>
<dbReference type="Proteomes" id="UP000728032">
    <property type="component" value="Unassembled WGS sequence"/>
</dbReference>
<evidence type="ECO:0000256" key="5">
    <source>
        <dbReference type="ARBA" id="ARBA00023157"/>
    </source>
</evidence>
<dbReference type="Pfam" id="PF00084">
    <property type="entry name" value="Sushi"/>
    <property type="match status" value="2"/>
</dbReference>
<dbReference type="EMBL" id="OC950040">
    <property type="protein sequence ID" value="CAD7663927.1"/>
    <property type="molecule type" value="Genomic_DNA"/>
</dbReference>
<keyword evidence="6" id="KW-0325">Glycoprotein</keyword>
<evidence type="ECO:0000256" key="2">
    <source>
        <dbReference type="ARBA" id="ARBA00022729"/>
    </source>
</evidence>
<accession>A0A7R9QZB4</accession>
<dbReference type="SMART" id="SM00032">
    <property type="entry name" value="CCP"/>
    <property type="match status" value="2"/>
</dbReference>
<dbReference type="Gene3D" id="2.10.70.10">
    <property type="entry name" value="Complement Module, domain 1"/>
    <property type="match status" value="2"/>
</dbReference>
<keyword evidence="10" id="KW-1185">Reference proteome</keyword>
<dbReference type="CDD" id="cd00033">
    <property type="entry name" value="CCP"/>
    <property type="match status" value="2"/>
</dbReference>
<keyword evidence="3" id="KW-0677">Repeat</keyword>
<dbReference type="InterPro" id="IPR035976">
    <property type="entry name" value="Sushi/SCR/CCP_sf"/>
</dbReference>
<keyword evidence="4" id="KW-0472">Membrane</keyword>
<dbReference type="FunFam" id="2.10.70.10:FF:000011">
    <property type="entry name" value="CUB and sushi domain-containing protein 3 isoform A"/>
    <property type="match status" value="1"/>
</dbReference>
<name>A0A7R9QZB4_9ACAR</name>
<feature type="domain" description="Sushi" evidence="8">
    <location>
        <begin position="1"/>
        <end position="64"/>
    </location>
</feature>
<evidence type="ECO:0000256" key="1">
    <source>
        <dbReference type="ARBA" id="ARBA00004370"/>
    </source>
</evidence>
<comment type="subcellular location">
    <subcellularLocation>
        <location evidence="1">Membrane</location>
    </subcellularLocation>
</comment>
<reference evidence="9" key="1">
    <citation type="submission" date="2020-11" db="EMBL/GenBank/DDBJ databases">
        <authorList>
            <person name="Tran Van P."/>
        </authorList>
    </citation>
    <scope>NUCLEOTIDE SEQUENCE</scope>
</reference>
<evidence type="ECO:0000259" key="8">
    <source>
        <dbReference type="PROSITE" id="PS50923"/>
    </source>
</evidence>
<keyword evidence="7" id="KW-0768">Sushi</keyword>
<dbReference type="PANTHER" id="PTHR45656:SF4">
    <property type="entry name" value="PROTEIN CBR-CLEC-78"/>
    <property type="match status" value="1"/>
</dbReference>
<proteinExistence type="predicted"/>
<dbReference type="GO" id="GO:0016020">
    <property type="term" value="C:membrane"/>
    <property type="evidence" value="ECO:0007669"/>
    <property type="project" value="UniProtKB-SubCell"/>
</dbReference>
<evidence type="ECO:0000313" key="9">
    <source>
        <dbReference type="EMBL" id="CAD7663927.1"/>
    </source>
</evidence>
<evidence type="ECO:0000313" key="10">
    <source>
        <dbReference type="Proteomes" id="UP000728032"/>
    </source>
</evidence>
<dbReference type="PROSITE" id="PS50923">
    <property type="entry name" value="SUSHI"/>
    <property type="match status" value="2"/>
</dbReference>
<comment type="caution">
    <text evidence="7">Lacks conserved residue(s) required for the propagation of feature annotation.</text>
</comment>
<dbReference type="SUPFAM" id="SSF57535">
    <property type="entry name" value="Complement control module/SCR domain"/>
    <property type="match status" value="2"/>
</dbReference>
<dbReference type="AlphaFoldDB" id="A0A7R9QZB4"/>
<dbReference type="InterPro" id="IPR000436">
    <property type="entry name" value="Sushi_SCR_CCP_dom"/>
</dbReference>
<evidence type="ECO:0000256" key="4">
    <source>
        <dbReference type="ARBA" id="ARBA00023136"/>
    </source>
</evidence>
<keyword evidence="2" id="KW-0732">Signal</keyword>
<organism evidence="9">
    <name type="scientific">Oppiella nova</name>
    <dbReference type="NCBI Taxonomy" id="334625"/>
    <lineage>
        <taxon>Eukaryota</taxon>
        <taxon>Metazoa</taxon>
        <taxon>Ecdysozoa</taxon>
        <taxon>Arthropoda</taxon>
        <taxon>Chelicerata</taxon>
        <taxon>Arachnida</taxon>
        <taxon>Acari</taxon>
        <taxon>Acariformes</taxon>
        <taxon>Sarcoptiformes</taxon>
        <taxon>Oribatida</taxon>
        <taxon>Brachypylina</taxon>
        <taxon>Oppioidea</taxon>
        <taxon>Oppiidae</taxon>
        <taxon>Oppiella</taxon>
    </lineage>
</organism>
<protein>
    <recommendedName>
        <fullName evidence="8">Sushi domain-containing protein</fullName>
    </recommendedName>
</protein>
<keyword evidence="5 7" id="KW-1015">Disulfide bond</keyword>
<dbReference type="EMBL" id="CAJPVJ010035215">
    <property type="protein sequence ID" value="CAG2181064.1"/>
    <property type="molecule type" value="Genomic_DNA"/>
</dbReference>
<dbReference type="PANTHER" id="PTHR45656">
    <property type="entry name" value="PROTEIN CBR-CLEC-78"/>
    <property type="match status" value="1"/>
</dbReference>
<evidence type="ECO:0000256" key="6">
    <source>
        <dbReference type="ARBA" id="ARBA00023180"/>
    </source>
</evidence>
<evidence type="ECO:0000256" key="3">
    <source>
        <dbReference type="ARBA" id="ARBA00022737"/>
    </source>
</evidence>